<sequence>MQTTSWLPSSPLGMKQASKAHGIPPFCTKPCLPSVYQLGCYEDVCTPYVCQFRSLSETWRGEEEGGEGTETPIHVCISLWMTEHLRPEDHRFKAEPLELSVDSSVFGALRGFPVICLPYLEHSTLFQL</sequence>
<dbReference type="Proteomes" id="UP001178508">
    <property type="component" value="Chromosome 19"/>
</dbReference>
<proteinExistence type="predicted"/>
<dbReference type="EMBL" id="OY660882">
    <property type="protein sequence ID" value="CAJ1080806.1"/>
    <property type="molecule type" value="Genomic_DNA"/>
</dbReference>
<gene>
    <name evidence="1" type="ORF">XNOV1_A031391</name>
</gene>
<reference evidence="1" key="1">
    <citation type="submission" date="2023-08" db="EMBL/GenBank/DDBJ databases">
        <authorList>
            <person name="Alioto T."/>
            <person name="Alioto T."/>
            <person name="Gomez Garrido J."/>
        </authorList>
    </citation>
    <scope>NUCLEOTIDE SEQUENCE</scope>
</reference>
<dbReference type="AlphaFoldDB" id="A0AAV1H718"/>
<keyword evidence="2" id="KW-1185">Reference proteome</keyword>
<evidence type="ECO:0000313" key="1">
    <source>
        <dbReference type="EMBL" id="CAJ1080806.1"/>
    </source>
</evidence>
<protein>
    <submittedName>
        <fullName evidence="1">Uncharacterized protein</fullName>
    </submittedName>
</protein>
<accession>A0AAV1H718</accession>
<organism evidence="1 2">
    <name type="scientific">Xyrichtys novacula</name>
    <name type="common">Pearly razorfish</name>
    <name type="synonym">Hemipteronotus novacula</name>
    <dbReference type="NCBI Taxonomy" id="13765"/>
    <lineage>
        <taxon>Eukaryota</taxon>
        <taxon>Metazoa</taxon>
        <taxon>Chordata</taxon>
        <taxon>Craniata</taxon>
        <taxon>Vertebrata</taxon>
        <taxon>Euteleostomi</taxon>
        <taxon>Actinopterygii</taxon>
        <taxon>Neopterygii</taxon>
        <taxon>Teleostei</taxon>
        <taxon>Neoteleostei</taxon>
        <taxon>Acanthomorphata</taxon>
        <taxon>Eupercaria</taxon>
        <taxon>Labriformes</taxon>
        <taxon>Labridae</taxon>
        <taxon>Xyrichtys</taxon>
    </lineage>
</organism>
<name>A0AAV1H718_XYRNO</name>
<evidence type="ECO:0000313" key="2">
    <source>
        <dbReference type="Proteomes" id="UP001178508"/>
    </source>
</evidence>